<dbReference type="PANTHER" id="PTHR34989:SF1">
    <property type="entry name" value="PROTEIN HDED"/>
    <property type="match status" value="1"/>
</dbReference>
<dbReference type="PANTHER" id="PTHR34989">
    <property type="entry name" value="PROTEIN HDED"/>
    <property type="match status" value="1"/>
</dbReference>
<feature type="transmembrane region" description="Helical" evidence="1">
    <location>
        <begin position="142"/>
        <end position="159"/>
    </location>
</feature>
<feature type="transmembrane region" description="Helical" evidence="1">
    <location>
        <begin position="229"/>
        <end position="248"/>
    </location>
</feature>
<feature type="transmembrane region" description="Helical" evidence="1">
    <location>
        <begin position="84"/>
        <end position="103"/>
    </location>
</feature>
<accession>A0ABY1QC87</accession>
<feature type="transmembrane region" description="Helical" evidence="1">
    <location>
        <begin position="165"/>
        <end position="191"/>
    </location>
</feature>
<proteinExistence type="predicted"/>
<keyword evidence="1" id="KW-1133">Transmembrane helix</keyword>
<organism evidence="2 3">
    <name type="scientific">Neorhodopirellula lusitana</name>
    <dbReference type="NCBI Taxonomy" id="445327"/>
    <lineage>
        <taxon>Bacteria</taxon>
        <taxon>Pseudomonadati</taxon>
        <taxon>Planctomycetota</taxon>
        <taxon>Planctomycetia</taxon>
        <taxon>Pirellulales</taxon>
        <taxon>Pirellulaceae</taxon>
        <taxon>Neorhodopirellula</taxon>
    </lineage>
</organism>
<feature type="transmembrane region" description="Helical" evidence="1">
    <location>
        <begin position="203"/>
        <end position="223"/>
    </location>
</feature>
<dbReference type="Proteomes" id="UP001158067">
    <property type="component" value="Unassembled WGS sequence"/>
</dbReference>
<evidence type="ECO:0000256" key="1">
    <source>
        <dbReference type="SAM" id="Phobius"/>
    </source>
</evidence>
<gene>
    <name evidence="2" type="ORF">SAMN06265222_108218</name>
</gene>
<keyword evidence="1" id="KW-0812">Transmembrane</keyword>
<keyword evidence="1" id="KW-0472">Membrane</keyword>
<feature type="transmembrane region" description="Helical" evidence="1">
    <location>
        <begin position="109"/>
        <end position="135"/>
    </location>
</feature>
<keyword evidence="3" id="KW-1185">Reference proteome</keyword>
<dbReference type="Pfam" id="PF03729">
    <property type="entry name" value="DUF308"/>
    <property type="match status" value="2"/>
</dbReference>
<dbReference type="InterPro" id="IPR052712">
    <property type="entry name" value="Acid_resist_chaperone_HdeD"/>
</dbReference>
<evidence type="ECO:0000313" key="2">
    <source>
        <dbReference type="EMBL" id="SMP64396.1"/>
    </source>
</evidence>
<protein>
    <submittedName>
        <fullName evidence="2">Uncharacterized membrane protein HdeD, DUF308 family</fullName>
    </submittedName>
</protein>
<name>A0ABY1QC87_9BACT</name>
<sequence length="256" mass="27196">MGSRLHPKVMPHVLRILPALLAHAPILRRVARPARFRTARLNSAPYHLLLKQKPKTMSETNAPQVTTATSNNATPVLNAIAANWWVLLLRGILLLVIGLYALFNPGLTLLTWAFVVGCFLIADGILAIAAGVAGWTESRGWTILRGAVAIIAGAFAAGHPALFGALAAITVIMVIAAMAVVSGVLEIIVAIRERNAIEGGGWMILDGVFSVLFGIALALVPLFSASVLIRISGVIAVLFGLVAIYCSFRIRSLKNN</sequence>
<dbReference type="EMBL" id="FXUG01000008">
    <property type="protein sequence ID" value="SMP64396.1"/>
    <property type="molecule type" value="Genomic_DNA"/>
</dbReference>
<reference evidence="2 3" key="1">
    <citation type="submission" date="2017-05" db="EMBL/GenBank/DDBJ databases">
        <authorList>
            <person name="Varghese N."/>
            <person name="Submissions S."/>
        </authorList>
    </citation>
    <scope>NUCLEOTIDE SEQUENCE [LARGE SCALE GENOMIC DNA]</scope>
    <source>
        <strain evidence="2 3">DSM 25457</strain>
    </source>
</reference>
<dbReference type="InterPro" id="IPR005325">
    <property type="entry name" value="DUF308_memb"/>
</dbReference>
<evidence type="ECO:0000313" key="3">
    <source>
        <dbReference type="Proteomes" id="UP001158067"/>
    </source>
</evidence>
<comment type="caution">
    <text evidence="2">The sequence shown here is derived from an EMBL/GenBank/DDBJ whole genome shotgun (WGS) entry which is preliminary data.</text>
</comment>